<proteinExistence type="inferred from homology"/>
<feature type="active site" evidence="5">
    <location>
        <position position="324"/>
    </location>
</feature>
<feature type="binding site" evidence="6">
    <location>
        <position position="317"/>
    </location>
    <ligand>
        <name>Mg(2+)</name>
        <dbReference type="ChEBI" id="CHEBI:18420"/>
        <label>2</label>
    </ligand>
</feature>
<keyword evidence="4" id="KW-0133">Cell shape</keyword>
<dbReference type="Gene3D" id="3.30.1490.20">
    <property type="entry name" value="ATP-grasp fold, A domain"/>
    <property type="match status" value="1"/>
</dbReference>
<evidence type="ECO:0000256" key="4">
    <source>
        <dbReference type="HAMAP-Rule" id="MF_00047"/>
    </source>
</evidence>
<comment type="cofactor">
    <cofactor evidence="6">
        <name>Mg(2+)</name>
        <dbReference type="ChEBI" id="CHEBI:18420"/>
    </cofactor>
    <cofactor evidence="6">
        <name>Mn(2+)</name>
        <dbReference type="ChEBI" id="CHEBI:29035"/>
    </cofactor>
    <text evidence="6">Binds 2 magnesium or manganese ions per subunit.</text>
</comment>
<dbReference type="SUPFAM" id="SSF56059">
    <property type="entry name" value="Glutathione synthetase ATP-binding domain-like"/>
    <property type="match status" value="1"/>
</dbReference>
<comment type="caution">
    <text evidence="9">The sequence shown here is derived from an EMBL/GenBank/DDBJ whole genome shotgun (WGS) entry which is preliminary data.</text>
</comment>
<keyword evidence="3 4" id="KW-0961">Cell wall biogenesis/degradation</keyword>
<feature type="binding site" evidence="6">
    <location>
        <position position="319"/>
    </location>
    <ligand>
        <name>Mg(2+)</name>
        <dbReference type="ChEBI" id="CHEBI:18420"/>
        <label>2</label>
    </ligand>
</feature>
<evidence type="ECO:0000256" key="1">
    <source>
        <dbReference type="ARBA" id="ARBA00010871"/>
    </source>
</evidence>
<dbReference type="Gene3D" id="3.30.470.20">
    <property type="entry name" value="ATP-grasp fold, B domain"/>
    <property type="match status" value="1"/>
</dbReference>
<dbReference type="PANTHER" id="PTHR23132:SF23">
    <property type="entry name" value="D-ALANINE--D-ALANINE LIGASE B"/>
    <property type="match status" value="1"/>
</dbReference>
<dbReference type="InterPro" id="IPR016185">
    <property type="entry name" value="PreATP-grasp_dom_sf"/>
</dbReference>
<evidence type="ECO:0000313" key="9">
    <source>
        <dbReference type="EMBL" id="OGM31261.1"/>
    </source>
</evidence>
<comment type="function">
    <text evidence="4">Cell wall formation.</text>
</comment>
<dbReference type="GO" id="GO:0008360">
    <property type="term" value="P:regulation of cell shape"/>
    <property type="evidence" value="ECO:0007669"/>
    <property type="project" value="UniProtKB-KW"/>
</dbReference>
<keyword evidence="6" id="KW-0460">Magnesium</keyword>
<keyword evidence="6" id="KW-0479">Metal-binding</keyword>
<keyword evidence="7" id="KW-0547">Nucleotide-binding</keyword>
<feature type="active site" evidence="5">
    <location>
        <position position="14"/>
    </location>
</feature>
<keyword evidence="7" id="KW-0067">ATP-binding</keyword>
<evidence type="ECO:0000256" key="3">
    <source>
        <dbReference type="ARBA" id="ARBA00023316"/>
    </source>
</evidence>
<comment type="pathway">
    <text evidence="4">Cell wall biogenesis; peptidoglycan biosynthesis.</text>
</comment>
<dbReference type="PROSITE" id="PS50975">
    <property type="entry name" value="ATP_GRASP"/>
    <property type="match status" value="1"/>
</dbReference>
<reference evidence="9 10" key="1">
    <citation type="journal article" date="2016" name="Nat. Commun.">
        <title>Thousands of microbial genomes shed light on interconnected biogeochemical processes in an aquifer system.</title>
        <authorList>
            <person name="Anantharaman K."/>
            <person name="Brown C.T."/>
            <person name="Hug L.A."/>
            <person name="Sharon I."/>
            <person name="Castelle C.J."/>
            <person name="Probst A.J."/>
            <person name="Thomas B.C."/>
            <person name="Singh A."/>
            <person name="Wilkins M.J."/>
            <person name="Karaoz U."/>
            <person name="Brodie E.L."/>
            <person name="Williams K.H."/>
            <person name="Hubbard S.S."/>
            <person name="Banfield J.F."/>
        </authorList>
    </citation>
    <scope>NUCLEOTIDE SEQUENCE [LARGE SCALE GENOMIC DNA]</scope>
</reference>
<protein>
    <recommendedName>
        <fullName evidence="4">D-alanine--D-alanine ligase</fullName>
        <ecNumber evidence="4">6.3.2.4</ecNumber>
    </recommendedName>
    <alternativeName>
        <fullName evidence="4">D-Ala-D-Ala ligase</fullName>
    </alternativeName>
    <alternativeName>
        <fullName evidence="4">D-alanylalanine synthetase</fullName>
    </alternativeName>
</protein>
<dbReference type="GO" id="GO:0008716">
    <property type="term" value="F:D-alanine-D-alanine ligase activity"/>
    <property type="evidence" value="ECO:0007669"/>
    <property type="project" value="UniProtKB-UniRule"/>
</dbReference>
<dbReference type="AlphaFoldDB" id="A0A1F7YVA7"/>
<dbReference type="GO" id="GO:0009252">
    <property type="term" value="P:peptidoglycan biosynthetic process"/>
    <property type="evidence" value="ECO:0007669"/>
    <property type="project" value="UniProtKB-UniRule"/>
</dbReference>
<dbReference type="Pfam" id="PF07478">
    <property type="entry name" value="Dala_Dala_lig_C"/>
    <property type="match status" value="1"/>
</dbReference>
<dbReference type="EMBL" id="MGGP01000028">
    <property type="protein sequence ID" value="OGM31261.1"/>
    <property type="molecule type" value="Genomic_DNA"/>
</dbReference>
<evidence type="ECO:0000256" key="5">
    <source>
        <dbReference type="PIRSR" id="PIRSR039102-1"/>
    </source>
</evidence>
<dbReference type="InterPro" id="IPR011095">
    <property type="entry name" value="Dala_Dala_lig_C"/>
</dbReference>
<dbReference type="GO" id="GO:0005737">
    <property type="term" value="C:cytoplasm"/>
    <property type="evidence" value="ECO:0007669"/>
    <property type="project" value="UniProtKB-SubCell"/>
</dbReference>
<dbReference type="GO" id="GO:0005524">
    <property type="term" value="F:ATP binding"/>
    <property type="evidence" value="ECO:0007669"/>
    <property type="project" value="UniProtKB-UniRule"/>
</dbReference>
<keyword evidence="4" id="KW-0963">Cytoplasm</keyword>
<feature type="active site" evidence="5">
    <location>
        <position position="184"/>
    </location>
</feature>
<feature type="binding site" evidence="6">
    <location>
        <position position="305"/>
    </location>
    <ligand>
        <name>Mg(2+)</name>
        <dbReference type="ChEBI" id="CHEBI:18420"/>
        <label>1</label>
    </ligand>
</feature>
<dbReference type="EC" id="6.3.2.4" evidence="4"/>
<dbReference type="InterPro" id="IPR011127">
    <property type="entry name" value="Dala_Dala_lig_N"/>
</dbReference>
<dbReference type="SUPFAM" id="SSF52440">
    <property type="entry name" value="PreATP-grasp domain"/>
    <property type="match status" value="1"/>
</dbReference>
<dbReference type="UniPathway" id="UPA00219"/>
<feature type="domain" description="ATP-grasp" evidence="8">
    <location>
        <begin position="135"/>
        <end position="346"/>
    </location>
</feature>
<dbReference type="PANTHER" id="PTHR23132">
    <property type="entry name" value="D-ALANINE--D-ALANINE LIGASE"/>
    <property type="match status" value="1"/>
</dbReference>
<evidence type="ECO:0000256" key="2">
    <source>
        <dbReference type="ARBA" id="ARBA00022598"/>
    </source>
</evidence>
<sequence>MKKVAVLFGGVSAEHEVSVITGLQVMEQIDRAKYAPFAIYITKKGLLKYQDITKRGDFKTDGGNLVNFGKDEKGVYFSESKPFAKKVYLDAVYLAFHGGYGESGPVQGFFETLELPFTSPGMEASAITMNKVLTKEVLEKYEISTLPWARFFSRDIHKNVGDCAKVAIKHLHLPVIIKPVHLGSSIAINIVRTEVELKKHLLEAAHVDSEILVEKLLSDFTEYNCAVRMVDGMVETSEVERPIGSDEILSFADKYQKGGNKKAAGMASLVRELPAKMPKKLRDEIQDIAKRAFIVCRCKGMVRIDFMVTKDKIYLTEINPIPGSMAFYLWEATGITFTEQISDLIEQSFVDFDYKQSLKLDYESDIVEKFVRN</sequence>
<dbReference type="PIRSF" id="PIRSF039102">
    <property type="entry name" value="Ddl/VanB"/>
    <property type="match status" value="1"/>
</dbReference>
<accession>A0A1F7YVA7</accession>
<dbReference type="InterPro" id="IPR005905">
    <property type="entry name" value="D_ala_D_ala"/>
</dbReference>
<comment type="similarity">
    <text evidence="1 4">Belongs to the D-alanine--D-alanine ligase family.</text>
</comment>
<evidence type="ECO:0000256" key="6">
    <source>
        <dbReference type="PIRSR" id="PIRSR039102-3"/>
    </source>
</evidence>
<name>A0A1F7YVA7_9BACT</name>
<feature type="binding site" evidence="6">
    <location>
        <position position="317"/>
    </location>
    <ligand>
        <name>Mg(2+)</name>
        <dbReference type="ChEBI" id="CHEBI:18420"/>
        <label>1</label>
    </ligand>
</feature>
<gene>
    <name evidence="4" type="primary">ddl</name>
    <name evidence="9" type="ORF">A2803_03645</name>
</gene>
<evidence type="ECO:0000259" key="8">
    <source>
        <dbReference type="PROSITE" id="PS50975"/>
    </source>
</evidence>
<dbReference type="Pfam" id="PF01820">
    <property type="entry name" value="Dala_Dala_lig_N"/>
    <property type="match status" value="1"/>
</dbReference>
<dbReference type="GO" id="GO:0071555">
    <property type="term" value="P:cell wall organization"/>
    <property type="evidence" value="ECO:0007669"/>
    <property type="project" value="UniProtKB-KW"/>
</dbReference>
<dbReference type="HAMAP" id="MF_00047">
    <property type="entry name" value="Dala_Dala_lig"/>
    <property type="match status" value="1"/>
</dbReference>
<organism evidence="9 10">
    <name type="scientific">Candidatus Woesebacteria bacterium RIFCSPHIGHO2_01_FULL_44_21</name>
    <dbReference type="NCBI Taxonomy" id="1802503"/>
    <lineage>
        <taxon>Bacteria</taxon>
        <taxon>Candidatus Woeseibacteriota</taxon>
    </lineage>
</organism>
<dbReference type="Gene3D" id="3.40.50.20">
    <property type="match status" value="1"/>
</dbReference>
<evidence type="ECO:0000256" key="7">
    <source>
        <dbReference type="PROSITE-ProRule" id="PRU00409"/>
    </source>
</evidence>
<keyword evidence="6" id="KW-0464">Manganese</keyword>
<keyword evidence="4" id="KW-0573">Peptidoglycan synthesis</keyword>
<comment type="catalytic activity">
    <reaction evidence="4">
        <text>2 D-alanine + ATP = D-alanyl-D-alanine + ADP + phosphate + H(+)</text>
        <dbReference type="Rhea" id="RHEA:11224"/>
        <dbReference type="ChEBI" id="CHEBI:15378"/>
        <dbReference type="ChEBI" id="CHEBI:30616"/>
        <dbReference type="ChEBI" id="CHEBI:43474"/>
        <dbReference type="ChEBI" id="CHEBI:57416"/>
        <dbReference type="ChEBI" id="CHEBI:57822"/>
        <dbReference type="ChEBI" id="CHEBI:456216"/>
        <dbReference type="EC" id="6.3.2.4"/>
    </reaction>
</comment>
<comment type="subcellular location">
    <subcellularLocation>
        <location evidence="4">Cytoplasm</location>
    </subcellularLocation>
</comment>
<keyword evidence="2 4" id="KW-0436">Ligase</keyword>
<dbReference type="Proteomes" id="UP000178870">
    <property type="component" value="Unassembled WGS sequence"/>
</dbReference>
<dbReference type="InterPro" id="IPR011761">
    <property type="entry name" value="ATP-grasp"/>
</dbReference>
<dbReference type="InterPro" id="IPR013815">
    <property type="entry name" value="ATP_grasp_subdomain_1"/>
</dbReference>
<evidence type="ECO:0000313" key="10">
    <source>
        <dbReference type="Proteomes" id="UP000178870"/>
    </source>
</evidence>
<dbReference type="GO" id="GO:0046872">
    <property type="term" value="F:metal ion binding"/>
    <property type="evidence" value="ECO:0007669"/>
    <property type="project" value="UniProtKB-KW"/>
</dbReference>